<evidence type="ECO:0000256" key="8">
    <source>
        <dbReference type="ARBA" id="ARBA00048679"/>
    </source>
</evidence>
<dbReference type="EC" id="2.7.11.1" evidence="1"/>
<dbReference type="PANTHER" id="PTHR24361">
    <property type="entry name" value="MITOGEN-ACTIVATED KINASE KINASE KINASE"/>
    <property type="match status" value="1"/>
</dbReference>
<comment type="catalytic activity">
    <reaction evidence="7">
        <text>L-threonyl-[protein] + ATP = O-phospho-L-threonyl-[protein] + ADP + H(+)</text>
        <dbReference type="Rhea" id="RHEA:46608"/>
        <dbReference type="Rhea" id="RHEA-COMP:11060"/>
        <dbReference type="Rhea" id="RHEA-COMP:11605"/>
        <dbReference type="ChEBI" id="CHEBI:15378"/>
        <dbReference type="ChEBI" id="CHEBI:30013"/>
        <dbReference type="ChEBI" id="CHEBI:30616"/>
        <dbReference type="ChEBI" id="CHEBI:61977"/>
        <dbReference type="ChEBI" id="CHEBI:456216"/>
        <dbReference type="EC" id="2.7.11.1"/>
    </reaction>
</comment>
<dbReference type="EMBL" id="BOPF01000063">
    <property type="protein sequence ID" value="GIJ52058.1"/>
    <property type="molecule type" value="Genomic_DNA"/>
</dbReference>
<protein>
    <recommendedName>
        <fullName evidence="1">non-specific serine/threonine protein kinase</fullName>
        <ecNumber evidence="1">2.7.11.1</ecNumber>
    </recommendedName>
</protein>
<evidence type="ECO:0000256" key="6">
    <source>
        <dbReference type="ARBA" id="ARBA00022840"/>
    </source>
</evidence>
<dbReference type="InterPro" id="IPR053235">
    <property type="entry name" value="Ser_Thr_kinase"/>
</dbReference>
<sequence>MRGGLELVCGPVSPLPETHQRYRLVEKLGAGGQADVYRGVRVTGGVSSAPMTVKIFRIDPNRSLADELRSWDKGDAVLMDLNNRGVPHICRRSDGFYGPPPHRSGERPATGDAVPYQVYEYLHGVNLREYVAQRNTWQGSRINAVTALATLAGVLRDLHHPQSFGATPVLHMDVKPANVMVLSDGGIRLIDFTGARYWRSEEITQVSYTPEAGGPEAFDGARAVTPAYDVHGFGAVAYYLVTGTYPRVESARGIPDPPPWSVLRHHPMLERSPRLRDHLQAAVADRPADRPDTRELDGWVAHLGQLVRSYGVPDIGVDWHDSDSPPATQQRSEMQPHQEQPRTRVHQQPATAPVNLQREQPIRGRAVVPPPRPRRDDTGVVVDPVHAEPPPLPWHAPVDEDPRTLKLGWEYSGIGAAFAFICWGIWATSSSSGNLSGPLVMFLVILAVAAGLFALSRLVGRLVLVQRLGRTRRTARVAHAVTGGFLAIVGLTFLQQTSWVMSAVTWVRDLFG</sequence>
<name>A0A8J3YYS0_9ACTN</name>
<dbReference type="Proteomes" id="UP000619260">
    <property type="component" value="Unassembled WGS sequence"/>
</dbReference>
<proteinExistence type="predicted"/>
<evidence type="ECO:0000256" key="4">
    <source>
        <dbReference type="ARBA" id="ARBA00022741"/>
    </source>
</evidence>
<organism evidence="12 13">
    <name type="scientific">Virgisporangium aliadipatigenens</name>
    <dbReference type="NCBI Taxonomy" id="741659"/>
    <lineage>
        <taxon>Bacteria</taxon>
        <taxon>Bacillati</taxon>
        <taxon>Actinomycetota</taxon>
        <taxon>Actinomycetes</taxon>
        <taxon>Micromonosporales</taxon>
        <taxon>Micromonosporaceae</taxon>
        <taxon>Virgisporangium</taxon>
    </lineage>
</organism>
<evidence type="ECO:0000256" key="2">
    <source>
        <dbReference type="ARBA" id="ARBA00022527"/>
    </source>
</evidence>
<dbReference type="PANTHER" id="PTHR24361:SF433">
    <property type="entry name" value="PROTEIN KINASE DOMAIN-CONTAINING PROTEIN"/>
    <property type="match status" value="1"/>
</dbReference>
<keyword evidence="6" id="KW-0067">ATP-binding</keyword>
<dbReference type="RefSeq" id="WP_203905455.1">
    <property type="nucleotide sequence ID" value="NZ_BOPF01000063.1"/>
</dbReference>
<keyword evidence="5" id="KW-0418">Kinase</keyword>
<dbReference type="InterPro" id="IPR011009">
    <property type="entry name" value="Kinase-like_dom_sf"/>
</dbReference>
<feature type="transmembrane region" description="Helical" evidence="10">
    <location>
        <begin position="435"/>
        <end position="456"/>
    </location>
</feature>
<evidence type="ECO:0000256" key="3">
    <source>
        <dbReference type="ARBA" id="ARBA00022679"/>
    </source>
</evidence>
<keyword evidence="13" id="KW-1185">Reference proteome</keyword>
<dbReference type="GO" id="GO:0005737">
    <property type="term" value="C:cytoplasm"/>
    <property type="evidence" value="ECO:0007669"/>
    <property type="project" value="TreeGrafter"/>
</dbReference>
<accession>A0A8J3YYS0</accession>
<dbReference type="InterPro" id="IPR000719">
    <property type="entry name" value="Prot_kinase_dom"/>
</dbReference>
<keyword evidence="10" id="KW-1133">Transmembrane helix</keyword>
<dbReference type="GO" id="GO:0005524">
    <property type="term" value="F:ATP binding"/>
    <property type="evidence" value="ECO:0007669"/>
    <property type="project" value="UniProtKB-KW"/>
</dbReference>
<evidence type="ECO:0000313" key="13">
    <source>
        <dbReference type="Proteomes" id="UP000619260"/>
    </source>
</evidence>
<dbReference type="Pfam" id="PF00069">
    <property type="entry name" value="Pkinase"/>
    <property type="match status" value="1"/>
</dbReference>
<keyword evidence="3" id="KW-0808">Transferase</keyword>
<feature type="region of interest" description="Disordered" evidence="9">
    <location>
        <begin position="316"/>
        <end position="378"/>
    </location>
</feature>
<dbReference type="PROSITE" id="PS00108">
    <property type="entry name" value="PROTEIN_KINASE_ST"/>
    <property type="match status" value="1"/>
</dbReference>
<evidence type="ECO:0000313" key="12">
    <source>
        <dbReference type="EMBL" id="GIJ52058.1"/>
    </source>
</evidence>
<dbReference type="SMART" id="SM00220">
    <property type="entry name" value="S_TKc"/>
    <property type="match status" value="1"/>
</dbReference>
<keyword evidence="4" id="KW-0547">Nucleotide-binding</keyword>
<comment type="catalytic activity">
    <reaction evidence="8">
        <text>L-seryl-[protein] + ATP = O-phospho-L-seryl-[protein] + ADP + H(+)</text>
        <dbReference type="Rhea" id="RHEA:17989"/>
        <dbReference type="Rhea" id="RHEA-COMP:9863"/>
        <dbReference type="Rhea" id="RHEA-COMP:11604"/>
        <dbReference type="ChEBI" id="CHEBI:15378"/>
        <dbReference type="ChEBI" id="CHEBI:29999"/>
        <dbReference type="ChEBI" id="CHEBI:30616"/>
        <dbReference type="ChEBI" id="CHEBI:83421"/>
        <dbReference type="ChEBI" id="CHEBI:456216"/>
        <dbReference type="EC" id="2.7.11.1"/>
    </reaction>
</comment>
<keyword evidence="10" id="KW-0472">Membrane</keyword>
<dbReference type="AlphaFoldDB" id="A0A8J3YYS0"/>
<gene>
    <name evidence="12" type="ORF">Val02_89440</name>
</gene>
<dbReference type="GO" id="GO:0004674">
    <property type="term" value="F:protein serine/threonine kinase activity"/>
    <property type="evidence" value="ECO:0007669"/>
    <property type="project" value="UniProtKB-KW"/>
</dbReference>
<feature type="domain" description="Protein kinase" evidence="11">
    <location>
        <begin position="22"/>
        <end position="300"/>
    </location>
</feature>
<evidence type="ECO:0000256" key="5">
    <source>
        <dbReference type="ARBA" id="ARBA00022777"/>
    </source>
</evidence>
<dbReference type="Gene3D" id="1.10.510.10">
    <property type="entry name" value="Transferase(Phosphotransferase) domain 1"/>
    <property type="match status" value="1"/>
</dbReference>
<keyword evidence="10" id="KW-0812">Transmembrane</keyword>
<reference evidence="12" key="1">
    <citation type="submission" date="2021-01" db="EMBL/GenBank/DDBJ databases">
        <title>Whole genome shotgun sequence of Virgisporangium aliadipatigenens NBRC 105644.</title>
        <authorList>
            <person name="Komaki H."/>
            <person name="Tamura T."/>
        </authorList>
    </citation>
    <scope>NUCLEOTIDE SEQUENCE</scope>
    <source>
        <strain evidence="12">NBRC 105644</strain>
    </source>
</reference>
<evidence type="ECO:0000259" key="11">
    <source>
        <dbReference type="PROSITE" id="PS50011"/>
    </source>
</evidence>
<dbReference type="SUPFAM" id="SSF56112">
    <property type="entry name" value="Protein kinase-like (PK-like)"/>
    <property type="match status" value="1"/>
</dbReference>
<comment type="caution">
    <text evidence="12">The sequence shown here is derived from an EMBL/GenBank/DDBJ whole genome shotgun (WGS) entry which is preliminary data.</text>
</comment>
<evidence type="ECO:0000256" key="9">
    <source>
        <dbReference type="SAM" id="MobiDB-lite"/>
    </source>
</evidence>
<evidence type="ECO:0000256" key="1">
    <source>
        <dbReference type="ARBA" id="ARBA00012513"/>
    </source>
</evidence>
<keyword evidence="2" id="KW-0723">Serine/threonine-protein kinase</keyword>
<evidence type="ECO:0000256" key="10">
    <source>
        <dbReference type="SAM" id="Phobius"/>
    </source>
</evidence>
<dbReference type="PROSITE" id="PS50011">
    <property type="entry name" value="PROTEIN_KINASE_DOM"/>
    <property type="match status" value="1"/>
</dbReference>
<dbReference type="InterPro" id="IPR008271">
    <property type="entry name" value="Ser/Thr_kinase_AS"/>
</dbReference>
<feature type="transmembrane region" description="Helical" evidence="10">
    <location>
        <begin position="477"/>
        <end position="494"/>
    </location>
</feature>
<evidence type="ECO:0000256" key="7">
    <source>
        <dbReference type="ARBA" id="ARBA00047899"/>
    </source>
</evidence>